<comment type="cofactor">
    <cofactor evidence="1 11">
        <name>Zn(2+)</name>
        <dbReference type="ChEBI" id="CHEBI:29105"/>
    </cofactor>
</comment>
<evidence type="ECO:0000256" key="6">
    <source>
        <dbReference type="ARBA" id="ARBA00022801"/>
    </source>
</evidence>
<feature type="transmembrane region" description="Helical" evidence="11">
    <location>
        <begin position="95"/>
        <end position="118"/>
    </location>
</feature>
<dbReference type="Pfam" id="PF17820">
    <property type="entry name" value="PDZ_6"/>
    <property type="match status" value="1"/>
</dbReference>
<dbReference type="Proteomes" id="UP000176329">
    <property type="component" value="Unassembled WGS sequence"/>
</dbReference>
<keyword evidence="11" id="KW-0479">Metal-binding</keyword>
<dbReference type="InterPro" id="IPR001478">
    <property type="entry name" value="PDZ"/>
</dbReference>
<keyword evidence="6 11" id="KW-0378">Hydrolase</keyword>
<organism evidence="13 14">
    <name type="scientific">Candidatus Magasanikbacteria bacterium RIFCSPHIGHO2_01_FULL_50_8</name>
    <dbReference type="NCBI Taxonomy" id="1798674"/>
    <lineage>
        <taxon>Bacteria</taxon>
        <taxon>Candidatus Magasanikiibacteriota</taxon>
    </lineage>
</organism>
<protein>
    <recommendedName>
        <fullName evidence="11">Zinc metalloprotease</fullName>
        <ecNumber evidence="11">3.4.24.-</ecNumber>
    </recommendedName>
</protein>
<evidence type="ECO:0000256" key="11">
    <source>
        <dbReference type="RuleBase" id="RU362031"/>
    </source>
</evidence>
<reference evidence="13 14" key="1">
    <citation type="journal article" date="2016" name="Nat. Commun.">
        <title>Thousands of microbial genomes shed light on interconnected biogeochemical processes in an aquifer system.</title>
        <authorList>
            <person name="Anantharaman K."/>
            <person name="Brown C.T."/>
            <person name="Hug L.A."/>
            <person name="Sharon I."/>
            <person name="Castelle C.J."/>
            <person name="Probst A.J."/>
            <person name="Thomas B.C."/>
            <person name="Singh A."/>
            <person name="Wilkins M.J."/>
            <person name="Karaoz U."/>
            <person name="Brodie E.L."/>
            <person name="Williams K.H."/>
            <person name="Hubbard S.S."/>
            <person name="Banfield J.F."/>
        </authorList>
    </citation>
    <scope>NUCLEOTIDE SEQUENCE [LARGE SCALE GENOMIC DNA]</scope>
</reference>
<evidence type="ECO:0000259" key="12">
    <source>
        <dbReference type="PROSITE" id="PS50106"/>
    </source>
</evidence>
<feature type="transmembrane region" description="Helical" evidence="11">
    <location>
        <begin position="6"/>
        <end position="23"/>
    </location>
</feature>
<proteinExistence type="inferred from homology"/>
<gene>
    <name evidence="13" type="ORF">A2848_01600</name>
</gene>
<evidence type="ECO:0000313" key="14">
    <source>
        <dbReference type="Proteomes" id="UP000176329"/>
    </source>
</evidence>
<dbReference type="CDD" id="cd06163">
    <property type="entry name" value="S2P-M50_PDZ_RseP-like"/>
    <property type="match status" value="1"/>
</dbReference>
<evidence type="ECO:0000256" key="7">
    <source>
        <dbReference type="ARBA" id="ARBA00022833"/>
    </source>
</evidence>
<accession>A0A1F6LRH5</accession>
<feature type="domain" description="PDZ" evidence="12">
    <location>
        <begin position="131"/>
        <end position="169"/>
    </location>
</feature>
<name>A0A1F6LRH5_9BACT</name>
<evidence type="ECO:0000256" key="2">
    <source>
        <dbReference type="ARBA" id="ARBA00004141"/>
    </source>
</evidence>
<evidence type="ECO:0000256" key="9">
    <source>
        <dbReference type="ARBA" id="ARBA00023049"/>
    </source>
</evidence>
<dbReference type="Pfam" id="PF02163">
    <property type="entry name" value="Peptidase_M50"/>
    <property type="match status" value="1"/>
</dbReference>
<dbReference type="CDD" id="cd23081">
    <property type="entry name" value="cpPDZ_EcRseP-like"/>
    <property type="match status" value="1"/>
</dbReference>
<comment type="subcellular location">
    <subcellularLocation>
        <location evidence="2">Membrane</location>
        <topology evidence="2">Multi-pass membrane protein</topology>
    </subcellularLocation>
</comment>
<evidence type="ECO:0000256" key="8">
    <source>
        <dbReference type="ARBA" id="ARBA00022989"/>
    </source>
</evidence>
<dbReference type="AlphaFoldDB" id="A0A1F6LRH5"/>
<keyword evidence="8 11" id="KW-1133">Transmembrane helix</keyword>
<dbReference type="EC" id="3.4.24.-" evidence="11"/>
<evidence type="ECO:0000256" key="1">
    <source>
        <dbReference type="ARBA" id="ARBA00001947"/>
    </source>
</evidence>
<evidence type="ECO:0000256" key="10">
    <source>
        <dbReference type="ARBA" id="ARBA00023136"/>
    </source>
</evidence>
<dbReference type="EMBL" id="MFPV01000026">
    <property type="protein sequence ID" value="OGH62002.1"/>
    <property type="molecule type" value="Genomic_DNA"/>
</dbReference>
<sequence length="361" mass="38317">MIGSFLVSVLSFVAVLFVLVLVHEWGHFFAARRFGVRVYEFGFGFPPRIKAWMRHGTEYTANWIPLGGFVRLKGEDGSDAHDADSFAHKKAWQRLVILLAGVVMNFVLGFAVYVGLFIHGVDMPIAVARDGAIIENSRVIVGGLIPDSPAARAGLQPGDQILNIAGMPITRDADVPTIVQSNAGRAIPVVVSRKGATLETMVQPALLETGSVGIGVRVLSVARVSYPIGRAFVAAAAETGDVSLIIFKTLGTIVGKLFTSGELQEGVSGPVGIAVVTGKVAQAGWAPLLQLVAMLSINLGILNVLPIPALDGGRAVFVLLEKVIGRGMRARVERVAQLVGFVLLITLVLAVTYRDILGLIN</sequence>
<feature type="transmembrane region" description="Helical" evidence="11">
    <location>
        <begin position="335"/>
        <end position="353"/>
    </location>
</feature>
<evidence type="ECO:0000256" key="5">
    <source>
        <dbReference type="ARBA" id="ARBA00022692"/>
    </source>
</evidence>
<keyword evidence="4 13" id="KW-0645">Protease</keyword>
<dbReference type="GO" id="GO:0006508">
    <property type="term" value="P:proteolysis"/>
    <property type="evidence" value="ECO:0007669"/>
    <property type="project" value="UniProtKB-KW"/>
</dbReference>
<keyword evidence="9 11" id="KW-0482">Metalloprotease</keyword>
<dbReference type="GO" id="GO:0016020">
    <property type="term" value="C:membrane"/>
    <property type="evidence" value="ECO:0007669"/>
    <property type="project" value="UniProtKB-SubCell"/>
</dbReference>
<keyword evidence="10 11" id="KW-0472">Membrane</keyword>
<dbReference type="SMART" id="SM00228">
    <property type="entry name" value="PDZ"/>
    <property type="match status" value="1"/>
</dbReference>
<dbReference type="InterPro" id="IPR041489">
    <property type="entry name" value="PDZ_6"/>
</dbReference>
<dbReference type="Gene3D" id="2.30.42.10">
    <property type="match status" value="1"/>
</dbReference>
<dbReference type="NCBIfam" id="TIGR00054">
    <property type="entry name" value="RIP metalloprotease RseP"/>
    <property type="match status" value="1"/>
</dbReference>
<dbReference type="PANTHER" id="PTHR42837">
    <property type="entry name" value="REGULATOR OF SIGMA-E PROTEASE RSEP"/>
    <property type="match status" value="1"/>
</dbReference>
<dbReference type="GO" id="GO:0046872">
    <property type="term" value="F:metal ion binding"/>
    <property type="evidence" value="ECO:0007669"/>
    <property type="project" value="UniProtKB-KW"/>
</dbReference>
<dbReference type="InterPro" id="IPR008915">
    <property type="entry name" value="Peptidase_M50"/>
</dbReference>
<dbReference type="PROSITE" id="PS50106">
    <property type="entry name" value="PDZ"/>
    <property type="match status" value="1"/>
</dbReference>
<evidence type="ECO:0000313" key="13">
    <source>
        <dbReference type="EMBL" id="OGH62002.1"/>
    </source>
</evidence>
<keyword evidence="5 11" id="KW-0812">Transmembrane</keyword>
<keyword evidence="7 11" id="KW-0862">Zinc</keyword>
<evidence type="ECO:0000256" key="4">
    <source>
        <dbReference type="ARBA" id="ARBA00022670"/>
    </source>
</evidence>
<dbReference type="GO" id="GO:0004222">
    <property type="term" value="F:metalloendopeptidase activity"/>
    <property type="evidence" value="ECO:0007669"/>
    <property type="project" value="InterPro"/>
</dbReference>
<comment type="caution">
    <text evidence="13">The sequence shown here is derived from an EMBL/GenBank/DDBJ whole genome shotgun (WGS) entry which is preliminary data.</text>
</comment>
<dbReference type="SUPFAM" id="SSF50156">
    <property type="entry name" value="PDZ domain-like"/>
    <property type="match status" value="1"/>
</dbReference>
<dbReference type="PANTHER" id="PTHR42837:SF2">
    <property type="entry name" value="MEMBRANE METALLOPROTEASE ARASP2, CHLOROPLASTIC-RELATED"/>
    <property type="match status" value="1"/>
</dbReference>
<dbReference type="InterPro" id="IPR004387">
    <property type="entry name" value="Pept_M50_Zn"/>
</dbReference>
<dbReference type="InterPro" id="IPR036034">
    <property type="entry name" value="PDZ_sf"/>
</dbReference>
<evidence type="ECO:0000256" key="3">
    <source>
        <dbReference type="ARBA" id="ARBA00007931"/>
    </source>
</evidence>
<comment type="similarity">
    <text evidence="3 11">Belongs to the peptidase M50B family.</text>
</comment>